<feature type="transmembrane region" description="Helical" evidence="1">
    <location>
        <begin position="145"/>
        <end position="165"/>
    </location>
</feature>
<evidence type="ECO:0000313" key="3">
    <source>
        <dbReference type="EMBL" id="GGA37498.1"/>
    </source>
</evidence>
<gene>
    <name evidence="3" type="ORF">GCM10010917_23340</name>
</gene>
<dbReference type="InterPro" id="IPR018764">
    <property type="entry name" value="RskA_C"/>
</dbReference>
<protein>
    <recommendedName>
        <fullName evidence="2">Anti-sigma K factor RskA C-terminal domain-containing protein</fullName>
    </recommendedName>
</protein>
<comment type="caution">
    <text evidence="3">The sequence shown here is derived from an EMBL/GenBank/DDBJ whole genome shotgun (WGS) entry which is preliminary data.</text>
</comment>
<dbReference type="Proteomes" id="UP000609323">
    <property type="component" value="Unassembled WGS sequence"/>
</dbReference>
<dbReference type="EMBL" id="BMHF01000007">
    <property type="protein sequence ID" value="GGA37498.1"/>
    <property type="molecule type" value="Genomic_DNA"/>
</dbReference>
<organism evidence="3 4">
    <name type="scientific">Paenibacillus physcomitrellae</name>
    <dbReference type="NCBI Taxonomy" id="1619311"/>
    <lineage>
        <taxon>Bacteria</taxon>
        <taxon>Bacillati</taxon>
        <taxon>Bacillota</taxon>
        <taxon>Bacilli</taxon>
        <taxon>Bacillales</taxon>
        <taxon>Paenibacillaceae</taxon>
        <taxon>Paenibacillus</taxon>
    </lineage>
</organism>
<reference evidence="4" key="1">
    <citation type="journal article" date="2019" name="Int. J. Syst. Evol. Microbiol.">
        <title>The Global Catalogue of Microorganisms (GCM) 10K type strain sequencing project: providing services to taxonomists for standard genome sequencing and annotation.</title>
        <authorList>
            <consortium name="The Broad Institute Genomics Platform"/>
            <consortium name="The Broad Institute Genome Sequencing Center for Infectious Disease"/>
            <person name="Wu L."/>
            <person name="Ma J."/>
        </authorList>
    </citation>
    <scope>NUCLEOTIDE SEQUENCE [LARGE SCALE GENOMIC DNA]</scope>
    <source>
        <strain evidence="4">CGMCC 1.15044</strain>
    </source>
</reference>
<evidence type="ECO:0000256" key="1">
    <source>
        <dbReference type="SAM" id="Phobius"/>
    </source>
</evidence>
<keyword evidence="1" id="KW-0812">Transmembrane</keyword>
<keyword evidence="1" id="KW-0472">Membrane</keyword>
<dbReference type="Pfam" id="PF10099">
    <property type="entry name" value="RskA_C"/>
    <property type="match status" value="1"/>
</dbReference>
<dbReference type="RefSeq" id="WP_094095704.1">
    <property type="nucleotide sequence ID" value="NZ_BMHF01000007.1"/>
</dbReference>
<accession>A0ABQ1G642</accession>
<keyword evidence="1" id="KW-1133">Transmembrane helix</keyword>
<feature type="domain" description="Anti-sigma K factor RskA C-terminal" evidence="2">
    <location>
        <begin position="152"/>
        <end position="283"/>
    </location>
</feature>
<evidence type="ECO:0000259" key="2">
    <source>
        <dbReference type="Pfam" id="PF10099"/>
    </source>
</evidence>
<sequence length="303" mass="33805">MSEQIGLNKTMLGIKGLNEQGKQDACLRLYSEQDWIDWLLGSIPESRAVEMAAHAAACPSCKILKRRWEGILGTNLDEDQGQDGEYEAVETVDTVRATQAAVAAAIHAYDAEAEFPQDRIRKQLRHKVRMIGLRRKISGLFVSRWKWTLGFAAALMLLIIFWAALPLAHPDTEWNRYVKTYEPEALQVLSDPQTVSYPLHWGGKEPQLGKMWYNADSKEVLMLVGGLVPGKGQTVRVWLVNQSSEDNLGLLRYDANRAHLYVRDKTISPADNIVLTIEPEGGPARIHADSGAAGAISVDFIER</sequence>
<keyword evidence="4" id="KW-1185">Reference proteome</keyword>
<evidence type="ECO:0000313" key="4">
    <source>
        <dbReference type="Proteomes" id="UP000609323"/>
    </source>
</evidence>
<name>A0ABQ1G642_9BACL</name>
<proteinExistence type="predicted"/>